<dbReference type="InterPro" id="IPR004360">
    <property type="entry name" value="Glyas_Fos-R_dOase_dom"/>
</dbReference>
<gene>
    <name evidence="2" type="ORF">ETSY1_27155</name>
</gene>
<dbReference type="PANTHER" id="PTHR43279">
    <property type="entry name" value="CATECHOL-2,3-DIOXYGENASE"/>
    <property type="match status" value="1"/>
</dbReference>
<dbReference type="Pfam" id="PF00903">
    <property type="entry name" value="Glyoxalase"/>
    <property type="match status" value="1"/>
</dbReference>
<dbReference type="Proteomes" id="UP000019141">
    <property type="component" value="Unassembled WGS sequence"/>
</dbReference>
<keyword evidence="3" id="KW-1185">Reference proteome</keyword>
<evidence type="ECO:0000313" key="3">
    <source>
        <dbReference type="Proteomes" id="UP000019141"/>
    </source>
</evidence>
<dbReference type="AlphaFoldDB" id="W4LG56"/>
<reference evidence="2 3" key="1">
    <citation type="journal article" date="2014" name="Nature">
        <title>An environmental bacterial taxon with a large and distinct metabolic repertoire.</title>
        <authorList>
            <person name="Wilson M.C."/>
            <person name="Mori T."/>
            <person name="Ruckert C."/>
            <person name="Uria A.R."/>
            <person name="Helf M.J."/>
            <person name="Takada K."/>
            <person name="Gernert C."/>
            <person name="Steffens U.A."/>
            <person name="Heycke N."/>
            <person name="Schmitt S."/>
            <person name="Rinke C."/>
            <person name="Helfrich E.J."/>
            <person name="Brachmann A.O."/>
            <person name="Gurgui C."/>
            <person name="Wakimoto T."/>
            <person name="Kracht M."/>
            <person name="Crusemann M."/>
            <person name="Hentschel U."/>
            <person name="Abe I."/>
            <person name="Matsunaga S."/>
            <person name="Kalinowski J."/>
            <person name="Takeyama H."/>
            <person name="Piel J."/>
        </authorList>
    </citation>
    <scope>NUCLEOTIDE SEQUENCE [LARGE SCALE GENOMIC DNA]</scope>
    <source>
        <strain evidence="3">TSY1</strain>
    </source>
</reference>
<dbReference type="PATRIC" id="fig|1429438.4.peg.5184"/>
<dbReference type="SUPFAM" id="SSF54593">
    <property type="entry name" value="Glyoxalase/Bleomycin resistance protein/Dihydroxybiphenyl dioxygenase"/>
    <property type="match status" value="1"/>
</dbReference>
<dbReference type="PANTHER" id="PTHR43279:SF1">
    <property type="entry name" value="CATECHOL-2,3-DIOXYGENASE"/>
    <property type="match status" value="1"/>
</dbReference>
<dbReference type="Gene3D" id="3.10.180.10">
    <property type="entry name" value="2,3-Dihydroxybiphenyl 1,2-Dioxygenase, domain 1"/>
    <property type="match status" value="1"/>
</dbReference>
<accession>W4LG56</accession>
<feature type="domain" description="VOC" evidence="1">
    <location>
        <begin position="19"/>
        <end position="154"/>
    </location>
</feature>
<organism evidence="2 3">
    <name type="scientific">Entotheonella factor</name>
    <dbReference type="NCBI Taxonomy" id="1429438"/>
    <lineage>
        <taxon>Bacteria</taxon>
        <taxon>Pseudomonadati</taxon>
        <taxon>Nitrospinota/Tectimicrobiota group</taxon>
        <taxon>Candidatus Tectimicrobiota</taxon>
        <taxon>Candidatus Entotheonellia</taxon>
        <taxon>Candidatus Entotheonellales</taxon>
        <taxon>Candidatus Entotheonellaceae</taxon>
        <taxon>Candidatus Entotheonella</taxon>
    </lineage>
</organism>
<comment type="caution">
    <text evidence="2">The sequence shown here is derived from an EMBL/GenBank/DDBJ whole genome shotgun (WGS) entry which is preliminary data.</text>
</comment>
<evidence type="ECO:0000259" key="1">
    <source>
        <dbReference type="PROSITE" id="PS51819"/>
    </source>
</evidence>
<proteinExistence type="predicted"/>
<name>W4LG56_ENTF1</name>
<sequence>MALSNDLPTTPREAITPVGINHLVLNVRDIEESHAFWTEIMGFKQVGELRPRPDRPNPPKMRFYSGDHSGKMNHHDLALMEMPNLPAPSEWSMSSSTLAINHIAITLPDREAWLQQVAFLQSKGVEFHRRINHGMTHSVYISDPNGYGIEVLYELPREVWEGDIDAALNYAESLPTEGAEALVDAAEGVPVFGKTS</sequence>
<dbReference type="InterPro" id="IPR037523">
    <property type="entry name" value="VOC_core"/>
</dbReference>
<dbReference type="HOGENOM" id="CLU_046006_19_1_7"/>
<dbReference type="PROSITE" id="PS51819">
    <property type="entry name" value="VOC"/>
    <property type="match status" value="1"/>
</dbReference>
<dbReference type="EMBL" id="AZHW01000807">
    <property type="protein sequence ID" value="ETW96301.1"/>
    <property type="molecule type" value="Genomic_DNA"/>
</dbReference>
<dbReference type="InterPro" id="IPR029068">
    <property type="entry name" value="Glyas_Bleomycin-R_OHBP_Dase"/>
</dbReference>
<evidence type="ECO:0000313" key="2">
    <source>
        <dbReference type="EMBL" id="ETW96301.1"/>
    </source>
</evidence>
<protein>
    <recommendedName>
        <fullName evidence="1">VOC domain-containing protein</fullName>
    </recommendedName>
</protein>